<gene>
    <name evidence="2" type="ORF">QE399_001913</name>
</gene>
<dbReference type="EMBL" id="JAVIZX010000001">
    <property type="protein sequence ID" value="MDR6214224.1"/>
    <property type="molecule type" value="Genomic_DNA"/>
</dbReference>
<evidence type="ECO:0000313" key="3">
    <source>
        <dbReference type="Proteomes" id="UP001267710"/>
    </source>
</evidence>
<reference evidence="2 3" key="1">
    <citation type="submission" date="2023-08" db="EMBL/GenBank/DDBJ databases">
        <title>Functional and genomic diversity of the sorghum phyllosphere microbiome.</title>
        <authorList>
            <person name="Shade A."/>
        </authorList>
    </citation>
    <scope>NUCLEOTIDE SEQUENCE [LARGE SCALE GENOMIC DNA]</scope>
    <source>
        <strain evidence="2 3">SORGH_AS_0335</strain>
    </source>
</reference>
<protein>
    <recommendedName>
        <fullName evidence="4">Lipoprotein</fullName>
    </recommendedName>
</protein>
<feature type="chain" id="PRO_5045056061" description="Lipoprotein" evidence="1">
    <location>
        <begin position="19"/>
        <end position="274"/>
    </location>
</feature>
<dbReference type="Proteomes" id="UP001267710">
    <property type="component" value="Unassembled WGS sequence"/>
</dbReference>
<keyword evidence="1" id="KW-0732">Signal</keyword>
<evidence type="ECO:0000256" key="1">
    <source>
        <dbReference type="SAM" id="SignalP"/>
    </source>
</evidence>
<proteinExistence type="predicted"/>
<organism evidence="2 3">
    <name type="scientific">Paracidovorax wautersii</name>
    <dbReference type="NCBI Taxonomy" id="1177982"/>
    <lineage>
        <taxon>Bacteria</taxon>
        <taxon>Pseudomonadati</taxon>
        <taxon>Pseudomonadota</taxon>
        <taxon>Betaproteobacteria</taxon>
        <taxon>Burkholderiales</taxon>
        <taxon>Comamonadaceae</taxon>
        <taxon>Paracidovorax</taxon>
    </lineage>
</organism>
<keyword evidence="3" id="KW-1185">Reference proteome</keyword>
<sequence>MMVVNSKVWASAAAMALAATLAGCGGGGGGGDGGNAGGAQPAPVTPPQAALPPGGLYVGFYAEDAAANPEDPTLGAFQMRLPEGNADYAGSMFFTYVGCQSSNVGTTAGTKADTAIRGSIAGMVDGLALRGSYSGSYDAAVQRYTGTYALEGGKQYRDLRPCIEYYIAPNGTFEMYPVGVAQPASFQVQVSGRNLQWGSLGGASQTLAYVLDPSATASNANPVLWQGLVFGTQTQVTLPDSVTLTRGREYVAAVAVGSATLQRLGFGSVRFVAP</sequence>
<comment type="caution">
    <text evidence="2">The sequence shown here is derived from an EMBL/GenBank/DDBJ whole genome shotgun (WGS) entry which is preliminary data.</text>
</comment>
<feature type="signal peptide" evidence="1">
    <location>
        <begin position="1"/>
        <end position="18"/>
    </location>
</feature>
<dbReference type="PROSITE" id="PS51257">
    <property type="entry name" value="PROKAR_LIPOPROTEIN"/>
    <property type="match status" value="1"/>
</dbReference>
<evidence type="ECO:0000313" key="2">
    <source>
        <dbReference type="EMBL" id="MDR6214224.1"/>
    </source>
</evidence>
<accession>A0ABU1ID88</accession>
<evidence type="ECO:0008006" key="4">
    <source>
        <dbReference type="Google" id="ProtNLM"/>
    </source>
</evidence>
<name>A0ABU1ID88_9BURK</name>